<evidence type="ECO:0000256" key="1">
    <source>
        <dbReference type="SAM" id="SignalP"/>
    </source>
</evidence>
<evidence type="ECO:0000313" key="3">
    <source>
        <dbReference type="EMBL" id="PWR20272.1"/>
    </source>
</evidence>
<dbReference type="InterPro" id="IPR033900">
    <property type="entry name" value="Gram_neg_porin_domain"/>
</dbReference>
<dbReference type="OrthoDB" id="6758483at2"/>
<feature type="domain" description="Porin" evidence="2">
    <location>
        <begin position="11"/>
        <end position="361"/>
    </location>
</feature>
<feature type="chain" id="PRO_5016323671" description="Porin domain-containing protein" evidence="1">
    <location>
        <begin position="24"/>
        <end position="384"/>
    </location>
</feature>
<accession>A0A317E0W1</accession>
<gene>
    <name evidence="3" type="ORF">DKG74_16465</name>
</gene>
<dbReference type="RefSeq" id="WP_109907269.1">
    <property type="nucleotide sequence ID" value="NZ_QGLE01000010.1"/>
</dbReference>
<reference evidence="3 4" key="1">
    <citation type="submission" date="2018-05" db="EMBL/GenBank/DDBJ databases">
        <title>Zavarzinia sp. HR-AS.</title>
        <authorList>
            <person name="Lee Y."/>
            <person name="Jeon C.O."/>
        </authorList>
    </citation>
    <scope>NUCLEOTIDE SEQUENCE [LARGE SCALE GENOMIC DNA]</scope>
    <source>
        <strain evidence="3 4">HR-AS</strain>
    </source>
</reference>
<organism evidence="3 4">
    <name type="scientific">Zavarzinia aquatilis</name>
    <dbReference type="NCBI Taxonomy" id="2211142"/>
    <lineage>
        <taxon>Bacteria</taxon>
        <taxon>Pseudomonadati</taxon>
        <taxon>Pseudomonadota</taxon>
        <taxon>Alphaproteobacteria</taxon>
        <taxon>Rhodospirillales</taxon>
        <taxon>Zavarziniaceae</taxon>
        <taxon>Zavarzinia</taxon>
    </lineage>
</organism>
<evidence type="ECO:0000313" key="4">
    <source>
        <dbReference type="Proteomes" id="UP000245461"/>
    </source>
</evidence>
<comment type="caution">
    <text evidence="3">The sequence shown here is derived from an EMBL/GenBank/DDBJ whole genome shotgun (WGS) entry which is preliminary data.</text>
</comment>
<dbReference type="InterPro" id="IPR023614">
    <property type="entry name" value="Porin_dom_sf"/>
</dbReference>
<keyword evidence="1" id="KW-0732">Signal</keyword>
<sequence length="384" mass="40584">MTSKILLGTTALAAILLSTGAQAADEGLKLKLGGFFQGFAMIGNVDRNDGVDNFRNVSFESWNSEIWFTAEAETANGLKYGFRIELEGASVADQIDESYLWVSGSFGRVMFGNDDGVGNSMAYQIPTVTRSKSLRIEDQDYAPTANINGSHLLTAFNSPNHYALDASKLAYTTPRLAGFQFGVSYAPDLSEDPGTAAPGTAVAGGFETDNDNQAGDALEFGLNYNNKFGDLGLIASVTYYHDQLEDGAAATSADRQSVAAGAGITYKGFSFGANYMWTDNYRSAGYGNAGRKNVDLNQFLVGAQYVTGPWSFGANAGWGVADGKSNAAAGNSEDKLFAGLVGVGYNLAPGIELEAGVQYYDWSSDINAREADATVGLVGTTLSF</sequence>
<dbReference type="GO" id="GO:0015288">
    <property type="term" value="F:porin activity"/>
    <property type="evidence" value="ECO:0007669"/>
    <property type="project" value="InterPro"/>
</dbReference>
<dbReference type="Pfam" id="PF13609">
    <property type="entry name" value="Porin_4"/>
    <property type="match status" value="1"/>
</dbReference>
<dbReference type="GO" id="GO:0016020">
    <property type="term" value="C:membrane"/>
    <property type="evidence" value="ECO:0007669"/>
    <property type="project" value="InterPro"/>
</dbReference>
<dbReference type="AlphaFoldDB" id="A0A317E0W1"/>
<evidence type="ECO:0000259" key="2">
    <source>
        <dbReference type="Pfam" id="PF13609"/>
    </source>
</evidence>
<dbReference type="SUPFAM" id="SSF56935">
    <property type="entry name" value="Porins"/>
    <property type="match status" value="1"/>
</dbReference>
<dbReference type="Proteomes" id="UP000245461">
    <property type="component" value="Unassembled WGS sequence"/>
</dbReference>
<protein>
    <recommendedName>
        <fullName evidence="2">Porin domain-containing protein</fullName>
    </recommendedName>
</protein>
<dbReference type="EMBL" id="QGLE01000010">
    <property type="protein sequence ID" value="PWR20272.1"/>
    <property type="molecule type" value="Genomic_DNA"/>
</dbReference>
<proteinExistence type="predicted"/>
<keyword evidence="4" id="KW-1185">Reference proteome</keyword>
<name>A0A317E0W1_9PROT</name>
<feature type="signal peptide" evidence="1">
    <location>
        <begin position="1"/>
        <end position="23"/>
    </location>
</feature>
<dbReference type="Gene3D" id="2.40.160.10">
    <property type="entry name" value="Porin"/>
    <property type="match status" value="1"/>
</dbReference>